<feature type="domain" description="ATP-grasp" evidence="5">
    <location>
        <begin position="496"/>
        <end position="532"/>
    </location>
</feature>
<accession>A0ABU0B0P1</accession>
<dbReference type="InterPro" id="IPR016102">
    <property type="entry name" value="Succinyl-CoA_synth-like"/>
</dbReference>
<dbReference type="SUPFAM" id="SSF52210">
    <property type="entry name" value="Succinyl-CoA synthetase domains"/>
    <property type="match status" value="2"/>
</dbReference>
<name>A0ABU0B0P1_9FIRM</name>
<dbReference type="InterPro" id="IPR051538">
    <property type="entry name" value="Acyl-CoA_Synth/Transferase"/>
</dbReference>
<keyword evidence="3 4" id="KW-0067">ATP-binding</keyword>
<gene>
    <name evidence="6" type="ORF">J2Z49_000955</name>
</gene>
<proteinExistence type="predicted"/>
<dbReference type="SUPFAM" id="SSF51735">
    <property type="entry name" value="NAD(P)-binding Rossmann-fold domains"/>
    <property type="match status" value="1"/>
</dbReference>
<keyword evidence="2 4" id="KW-0547">Nucleotide-binding</keyword>
<dbReference type="Pfam" id="PF13607">
    <property type="entry name" value="Succ_CoA_lig"/>
    <property type="match status" value="1"/>
</dbReference>
<evidence type="ECO:0000256" key="3">
    <source>
        <dbReference type="ARBA" id="ARBA00022840"/>
    </source>
</evidence>
<dbReference type="PROSITE" id="PS50975">
    <property type="entry name" value="ATP_GRASP"/>
    <property type="match status" value="1"/>
</dbReference>
<evidence type="ECO:0000256" key="1">
    <source>
        <dbReference type="ARBA" id="ARBA00022598"/>
    </source>
</evidence>
<dbReference type="InterPro" id="IPR013815">
    <property type="entry name" value="ATP_grasp_subdomain_1"/>
</dbReference>
<dbReference type="PANTHER" id="PTHR43334:SF1">
    <property type="entry name" value="3-HYDROXYPROPIONATE--COA LIGASE [ADP-FORMING]"/>
    <property type="match status" value="1"/>
</dbReference>
<organism evidence="6 7">
    <name type="scientific">Desulfofundulus luciae</name>
    <dbReference type="NCBI Taxonomy" id="74702"/>
    <lineage>
        <taxon>Bacteria</taxon>
        <taxon>Bacillati</taxon>
        <taxon>Bacillota</taxon>
        <taxon>Clostridia</taxon>
        <taxon>Eubacteriales</taxon>
        <taxon>Peptococcaceae</taxon>
        <taxon>Desulfofundulus</taxon>
    </lineage>
</organism>
<dbReference type="EMBL" id="JAUSUX010000005">
    <property type="protein sequence ID" value="MDQ0285850.1"/>
    <property type="molecule type" value="Genomic_DNA"/>
</dbReference>
<dbReference type="InterPro" id="IPR011761">
    <property type="entry name" value="ATP-grasp"/>
</dbReference>
<dbReference type="Pfam" id="PF13380">
    <property type="entry name" value="CoA_binding_2"/>
    <property type="match status" value="1"/>
</dbReference>
<dbReference type="PANTHER" id="PTHR43334">
    <property type="entry name" value="ACETATE--COA LIGASE [ADP-FORMING]"/>
    <property type="match status" value="1"/>
</dbReference>
<evidence type="ECO:0000313" key="6">
    <source>
        <dbReference type="EMBL" id="MDQ0285850.1"/>
    </source>
</evidence>
<comment type="caution">
    <text evidence="6">The sequence shown here is derived from an EMBL/GenBank/DDBJ whole genome shotgun (WGS) entry which is preliminary data.</text>
</comment>
<dbReference type="Pfam" id="PF13549">
    <property type="entry name" value="ATP-grasp_5"/>
    <property type="match status" value="1"/>
</dbReference>
<dbReference type="Gene3D" id="3.30.470.20">
    <property type="entry name" value="ATP-grasp fold, B domain"/>
    <property type="match status" value="1"/>
</dbReference>
<dbReference type="InterPro" id="IPR032875">
    <property type="entry name" value="Succ_CoA_lig_flav_dom"/>
</dbReference>
<evidence type="ECO:0000313" key="7">
    <source>
        <dbReference type="Proteomes" id="UP001225644"/>
    </source>
</evidence>
<dbReference type="Gene3D" id="3.40.50.261">
    <property type="entry name" value="Succinyl-CoA synthetase domains"/>
    <property type="match status" value="2"/>
</dbReference>
<evidence type="ECO:0000259" key="5">
    <source>
        <dbReference type="PROSITE" id="PS50975"/>
    </source>
</evidence>
<dbReference type="Gene3D" id="3.40.50.720">
    <property type="entry name" value="NAD(P)-binding Rossmann-like Domain"/>
    <property type="match status" value="1"/>
</dbReference>
<keyword evidence="1" id="KW-0436">Ligase</keyword>
<dbReference type="InterPro" id="IPR014089">
    <property type="entry name" value="AcCoA-synth-alpha"/>
</dbReference>
<dbReference type="InterPro" id="IPR003781">
    <property type="entry name" value="CoA-bd"/>
</dbReference>
<sequence>MRYLADLHAFFCPQTVAIVGASQKPGKIGNVLVKNMIACGYPGRIYPVNPKEEEIEGLRCYPNLSAIGENVDLVVVAVPANRVIAVAQECGLAGAKNLVVISAGFKEVGKEGLILEKELTRICRSYGMGLLGPNCVGMMDTHVPINASFSAVFPKQGNIAFISQSGAMLVAILDWSLTTGLGFSRIVSLGNKADLNEADFIADAANDPNTRVILCYIEDVTRGQQFLQVARAASRKKPVIILKSGASQAGAQAASSHTGALAGSDLAYETAFRQCGIIRARSMAELFDLAVAFAHQPVPKGNRVAVVTNAGGPGIVTTDSIEMSELTMARFSKETSQELRVNLPREAAIYNPVDVLGDADENRYRSALEKVLGDQSVDSAVVLVCPTAVTEPEQTARAIIETHRIYPNKPVFAAYMGGKTLAGGAKLLAEEGIPCFTFPEPAVRALSGMVRYARARELPEKEKELELGGIQPEPVKEILQKVRQEGRLTLLGSEASQVAGCYGIAVAPIVLATSPHEAAARAQEIGFPVVMKVASPQILHKTDIGGVKIGVETPQEVKKAFIEITENVQRFLPKVVIHGIEIQKMMPQGTELIIGMTRDVQFGPLIAFGLGGIYVNLLKDVSFRLAHGLTRQEIQQMLTETKAYTLLRGYRGEKPKDLGAIVEMIARTARLVLDFPEIGEMDINPVFAYPDGAFALDIKITIS</sequence>
<dbReference type="SMART" id="SM00881">
    <property type="entry name" value="CoA_binding"/>
    <property type="match status" value="1"/>
</dbReference>
<keyword evidence="7" id="KW-1185">Reference proteome</keyword>
<dbReference type="InterPro" id="IPR036291">
    <property type="entry name" value="NAD(P)-bd_dom_sf"/>
</dbReference>
<dbReference type="NCBIfam" id="TIGR02717">
    <property type="entry name" value="AcCoA-syn-alpha"/>
    <property type="match status" value="1"/>
</dbReference>
<evidence type="ECO:0000256" key="2">
    <source>
        <dbReference type="ARBA" id="ARBA00022741"/>
    </source>
</evidence>
<dbReference type="Proteomes" id="UP001225644">
    <property type="component" value="Unassembled WGS sequence"/>
</dbReference>
<reference evidence="6 7" key="1">
    <citation type="submission" date="2023-07" db="EMBL/GenBank/DDBJ databases">
        <title>Genomic Encyclopedia of Type Strains, Phase IV (KMG-IV): sequencing the most valuable type-strain genomes for metagenomic binning, comparative biology and taxonomic classification.</title>
        <authorList>
            <person name="Goeker M."/>
        </authorList>
    </citation>
    <scope>NUCLEOTIDE SEQUENCE [LARGE SCALE GENOMIC DNA]</scope>
    <source>
        <strain evidence="6 7">DSM 12396</strain>
    </source>
</reference>
<protein>
    <submittedName>
        <fullName evidence="6">Acetyltransferase</fullName>
    </submittedName>
</protein>
<dbReference type="InterPro" id="IPR043938">
    <property type="entry name" value="Ligase_CoA_dom"/>
</dbReference>
<dbReference type="Pfam" id="PF19045">
    <property type="entry name" value="Ligase_CoA_2"/>
    <property type="match status" value="1"/>
</dbReference>
<dbReference type="Gene3D" id="3.30.1490.20">
    <property type="entry name" value="ATP-grasp fold, A domain"/>
    <property type="match status" value="1"/>
</dbReference>
<dbReference type="SUPFAM" id="SSF56059">
    <property type="entry name" value="Glutathione synthetase ATP-binding domain-like"/>
    <property type="match status" value="1"/>
</dbReference>
<evidence type="ECO:0000256" key="4">
    <source>
        <dbReference type="PROSITE-ProRule" id="PRU00409"/>
    </source>
</evidence>